<evidence type="ECO:0000259" key="9">
    <source>
        <dbReference type="Pfam" id="PF00361"/>
    </source>
</evidence>
<feature type="domain" description="NADH:quinone oxidoreductase/Mrp antiporter transmembrane" evidence="9">
    <location>
        <begin position="124"/>
        <end position="414"/>
    </location>
</feature>
<keyword evidence="11" id="KW-1185">Reference proteome</keyword>
<feature type="transmembrane region" description="Helical" evidence="8">
    <location>
        <begin position="458"/>
        <end position="479"/>
    </location>
</feature>
<evidence type="ECO:0000256" key="8">
    <source>
        <dbReference type="SAM" id="Phobius"/>
    </source>
</evidence>
<evidence type="ECO:0000256" key="2">
    <source>
        <dbReference type="ARBA" id="ARBA00022475"/>
    </source>
</evidence>
<dbReference type="InterPro" id="IPR052175">
    <property type="entry name" value="ComplexI-like_HydComp"/>
</dbReference>
<sequence>MNLMLIILLVPFLGAFIGYYLGYKNEKFRNVFNILLTAVELLLIIMLYQTVKEGPIEYVMPNIMGTGLHLKVDIMRYAMLFISGLAWFLATMYSTQYLIKKKNRNRYYFFFMLTYATTLGIFMSENLLNMFTFFEGMSLTSYALVIHDEDRYSHDAGKSYLGMAIAGGMVMLFGILMEFDYTGTLDIGDMGAILPTLGPVKYVIALLIMFGFMIKASVFPLHTWLPKAYPAAPTPSSAILSGILLKTGLFGIIIILVEMMGSDPYLSMLIYALGLINIYLGGILAMLQRNIKRIIAYSSMSQTGFMLMGIGLVGILGESGGVALVGTILYMINHAFFKILLFFGAGIIYMILGELSINKISGFGRNKQKLKVFFLIGVLGVAGMPGLSGFISKTLVHEAIIEAYHHTHFMFFKVSEWLFLIGGGLTVAYMLKLFIAVFVEKNDAFHGQFAEQVHKRALLPMGVLAALIVLLGVMPNTIIAPLSLYAHEIGMEMPSHLSLFNATTIGYAVISFVVGGVLYAAVIRRKLYVMDEAEGRRIFVNPSLSWISIESDIFVPVMQIAYILFSFIFKIIDNGLLWIAQKSSEFFGGIAKIDAEAALNGTYRQIVTHTEHAIEDVRHKRQHQTEAILETVSEKREQAQIYTSISPEIEAIAKLKLKFGQIQRTASGITSAIFMFAFVVVFSMIFIYYFGHQ</sequence>
<dbReference type="Pfam" id="PF00361">
    <property type="entry name" value="Proton_antipo_M"/>
    <property type="match status" value="1"/>
</dbReference>
<organism evidence="10 11">
    <name type="scientific">Fusibacter paucivorans</name>
    <dbReference type="NCBI Taxonomy" id="76009"/>
    <lineage>
        <taxon>Bacteria</taxon>
        <taxon>Bacillati</taxon>
        <taxon>Bacillota</taxon>
        <taxon>Clostridia</taxon>
        <taxon>Eubacteriales</taxon>
        <taxon>Eubacteriales Family XII. Incertae Sedis</taxon>
        <taxon>Fusibacter</taxon>
    </lineage>
</organism>
<feature type="transmembrane region" description="Helical" evidence="8">
    <location>
        <begin position="107"/>
        <end position="124"/>
    </location>
</feature>
<evidence type="ECO:0000256" key="1">
    <source>
        <dbReference type="ARBA" id="ARBA00004651"/>
    </source>
</evidence>
<feature type="transmembrane region" description="Helical" evidence="8">
    <location>
        <begin position="130"/>
        <end position="147"/>
    </location>
</feature>
<dbReference type="RefSeq" id="WP_213237640.1">
    <property type="nucleotide sequence ID" value="NZ_JAHBCL010000025.1"/>
</dbReference>
<feature type="transmembrane region" description="Helical" evidence="8">
    <location>
        <begin position="269"/>
        <end position="287"/>
    </location>
</feature>
<keyword evidence="3 7" id="KW-0812">Transmembrane</keyword>
<feature type="transmembrane region" description="Helical" evidence="8">
    <location>
        <begin position="159"/>
        <end position="179"/>
    </location>
</feature>
<proteinExistence type="predicted"/>
<feature type="transmembrane region" description="Helical" evidence="8">
    <location>
        <begin position="74"/>
        <end position="95"/>
    </location>
</feature>
<feature type="transmembrane region" description="Helical" evidence="8">
    <location>
        <begin position="6"/>
        <end position="23"/>
    </location>
</feature>
<feature type="transmembrane region" description="Helical" evidence="8">
    <location>
        <begin position="666"/>
        <end position="690"/>
    </location>
</feature>
<dbReference type="InterPro" id="IPR003918">
    <property type="entry name" value="NADH_UbQ_OxRdtase"/>
</dbReference>
<keyword evidence="5" id="KW-0560">Oxidoreductase</keyword>
<gene>
    <name evidence="10" type="ORF">KHM83_13945</name>
</gene>
<dbReference type="PRINTS" id="PR01437">
    <property type="entry name" value="NUOXDRDTASE4"/>
</dbReference>
<feature type="transmembrane region" description="Helical" evidence="8">
    <location>
        <begin position="499"/>
        <end position="522"/>
    </location>
</feature>
<evidence type="ECO:0000256" key="4">
    <source>
        <dbReference type="ARBA" id="ARBA00022989"/>
    </source>
</evidence>
<reference evidence="10 11" key="1">
    <citation type="submission" date="2021-05" db="EMBL/GenBank/DDBJ databases">
        <title>Fusibacter ferrireducens sp. nov., an anaerobic, sulfur- and Fe-reducing bacterium isolated from the mangrove sediment.</title>
        <authorList>
            <person name="Qiu D."/>
        </authorList>
    </citation>
    <scope>NUCLEOTIDE SEQUENCE [LARGE SCALE GENOMIC DNA]</scope>
    <source>
        <strain evidence="10 11">DSM 12116</strain>
    </source>
</reference>
<feature type="transmembrane region" description="Helical" evidence="8">
    <location>
        <begin position="417"/>
        <end position="438"/>
    </location>
</feature>
<evidence type="ECO:0000256" key="5">
    <source>
        <dbReference type="ARBA" id="ARBA00023002"/>
    </source>
</evidence>
<dbReference type="PANTHER" id="PTHR42682:SF4">
    <property type="entry name" value="NADH-UBIQUINONE_PLASTOQUINONE"/>
    <property type="match status" value="1"/>
</dbReference>
<comment type="caution">
    <text evidence="10">The sequence shown here is derived from an EMBL/GenBank/DDBJ whole genome shotgun (WGS) entry which is preliminary data.</text>
</comment>
<dbReference type="Proteomes" id="UP000746471">
    <property type="component" value="Unassembled WGS sequence"/>
</dbReference>
<keyword evidence="4 8" id="KW-1133">Transmembrane helix</keyword>
<dbReference type="InterPro" id="IPR001750">
    <property type="entry name" value="ND/Mrp_TM"/>
</dbReference>
<feature type="transmembrane region" description="Helical" evidence="8">
    <location>
        <begin position="199"/>
        <end position="225"/>
    </location>
</feature>
<keyword evidence="2" id="KW-1003">Cell membrane</keyword>
<feature type="transmembrane region" description="Helical" evidence="8">
    <location>
        <begin position="30"/>
        <end position="51"/>
    </location>
</feature>
<feature type="transmembrane region" description="Helical" evidence="8">
    <location>
        <begin position="237"/>
        <end position="257"/>
    </location>
</feature>
<accession>A0ABS5PSD7</accession>
<evidence type="ECO:0000256" key="6">
    <source>
        <dbReference type="ARBA" id="ARBA00023136"/>
    </source>
</evidence>
<evidence type="ECO:0000256" key="7">
    <source>
        <dbReference type="RuleBase" id="RU000320"/>
    </source>
</evidence>
<keyword evidence="6 8" id="KW-0472">Membrane</keyword>
<feature type="transmembrane region" description="Helical" evidence="8">
    <location>
        <begin position="372"/>
        <end position="391"/>
    </location>
</feature>
<comment type="subcellular location">
    <subcellularLocation>
        <location evidence="1">Cell membrane</location>
        <topology evidence="1">Multi-pass membrane protein</topology>
    </subcellularLocation>
    <subcellularLocation>
        <location evidence="7">Membrane</location>
        <topology evidence="7">Multi-pass membrane protein</topology>
    </subcellularLocation>
</comment>
<dbReference type="EMBL" id="JAHBCL010000025">
    <property type="protein sequence ID" value="MBS7527782.1"/>
    <property type="molecule type" value="Genomic_DNA"/>
</dbReference>
<evidence type="ECO:0000256" key="3">
    <source>
        <dbReference type="ARBA" id="ARBA00022692"/>
    </source>
</evidence>
<dbReference type="PANTHER" id="PTHR42682">
    <property type="entry name" value="HYDROGENASE-4 COMPONENT F"/>
    <property type="match status" value="1"/>
</dbReference>
<protein>
    <recommendedName>
        <fullName evidence="9">NADH:quinone oxidoreductase/Mrp antiporter transmembrane domain-containing protein</fullName>
    </recommendedName>
</protein>
<evidence type="ECO:0000313" key="10">
    <source>
        <dbReference type="EMBL" id="MBS7527782.1"/>
    </source>
</evidence>
<name>A0ABS5PSD7_9FIRM</name>
<evidence type="ECO:0000313" key="11">
    <source>
        <dbReference type="Proteomes" id="UP000746471"/>
    </source>
</evidence>
<feature type="transmembrane region" description="Helical" evidence="8">
    <location>
        <begin position="328"/>
        <end position="352"/>
    </location>
</feature>